<dbReference type="InterPro" id="IPR003599">
    <property type="entry name" value="Ig_sub"/>
</dbReference>
<reference evidence="12" key="2">
    <citation type="submission" date="2025-08" db="UniProtKB">
        <authorList>
            <consortium name="Ensembl"/>
        </authorList>
    </citation>
    <scope>IDENTIFICATION</scope>
</reference>
<comment type="subcellular location">
    <subcellularLocation>
        <location evidence="1">Cell membrane</location>
        <topology evidence="1">Single-pass type I membrane protein</topology>
    </subcellularLocation>
</comment>
<dbReference type="InterPro" id="IPR036179">
    <property type="entry name" value="Ig-like_dom_sf"/>
</dbReference>
<keyword evidence="8" id="KW-0675">Receptor</keyword>
<evidence type="ECO:0000256" key="8">
    <source>
        <dbReference type="ARBA" id="ARBA00023170"/>
    </source>
</evidence>
<dbReference type="OMA" id="SKDIWIR"/>
<dbReference type="AlphaFoldDB" id="A0A087Y813"/>
<evidence type="ECO:0000313" key="12">
    <source>
        <dbReference type="Ensembl" id="ENSPFOP00000014166.1"/>
    </source>
</evidence>
<reference evidence="12" key="3">
    <citation type="submission" date="2025-09" db="UniProtKB">
        <authorList>
            <consortium name="Ensembl"/>
        </authorList>
    </citation>
    <scope>IDENTIFICATION</scope>
</reference>
<proteinExistence type="predicted"/>
<evidence type="ECO:0000313" key="13">
    <source>
        <dbReference type="Proteomes" id="UP000028760"/>
    </source>
</evidence>
<dbReference type="GeneTree" id="ENSGT00940000175195"/>
<dbReference type="PANTHER" id="PTHR25466">
    <property type="entry name" value="T-LYMPHOCYTE ACTIVATION ANTIGEN"/>
    <property type="match status" value="1"/>
</dbReference>
<evidence type="ECO:0000256" key="3">
    <source>
        <dbReference type="ARBA" id="ARBA00022692"/>
    </source>
</evidence>
<dbReference type="Pfam" id="PF07686">
    <property type="entry name" value="V-set"/>
    <property type="match status" value="2"/>
</dbReference>
<keyword evidence="4" id="KW-0732">Signal</keyword>
<name>A0A087Y813_POEFO</name>
<dbReference type="SUPFAM" id="SSF48726">
    <property type="entry name" value="Immunoglobulin"/>
    <property type="match status" value="3"/>
</dbReference>
<sequence>VLCCLSVPEKVEVEPWEESVLLPFKVPHRLWFCKYRLSVAKVEWRNVRDNRKVHVYQNGSDQPGEQDEFYRTRTRMDENLLKTGLLSLILRRPTDGDENLYSCSVYNRKGDVLMEKQVWLKVKVPEQVKVESGVKSVLLPCRTTESLDGDTKVEWVDKYDRTVHVYQNGSNQPGEQHQYYRTRTKMDENLLKTKDLSLTLTCPTYEDRGIFTCRVSRDRVILMVKQVNLWVKAQDQVEVESGEESVLLPCRTPESLPGDVRVEWRDSRDRKVHVYQNGSDQPGEQDQFYRTRTKMDENLLENKDLSLTLRRPRERDSNTYICRVYSGDRNVLMEKDIQLQVKGQ</sequence>
<dbReference type="PANTHER" id="PTHR25466:SF14">
    <property type="entry name" value="BUTYROPHILIN SUBFAMILY 2 MEMBER A2-LIKE-RELATED"/>
    <property type="match status" value="1"/>
</dbReference>
<evidence type="ECO:0000256" key="2">
    <source>
        <dbReference type="ARBA" id="ARBA00022475"/>
    </source>
</evidence>
<dbReference type="GO" id="GO:0042102">
    <property type="term" value="P:positive regulation of T cell proliferation"/>
    <property type="evidence" value="ECO:0007669"/>
    <property type="project" value="TreeGrafter"/>
</dbReference>
<dbReference type="GO" id="GO:0006955">
    <property type="term" value="P:immune response"/>
    <property type="evidence" value="ECO:0007669"/>
    <property type="project" value="TreeGrafter"/>
</dbReference>
<keyword evidence="6" id="KW-0472">Membrane</keyword>
<feature type="domain" description="Ig-like" evidence="11">
    <location>
        <begin position="116"/>
        <end position="216"/>
    </location>
</feature>
<dbReference type="EMBL" id="AYCK01023742">
    <property type="status" value="NOT_ANNOTATED_CDS"/>
    <property type="molecule type" value="Genomic_DNA"/>
</dbReference>
<evidence type="ECO:0000256" key="10">
    <source>
        <dbReference type="ARBA" id="ARBA00023319"/>
    </source>
</evidence>
<evidence type="ECO:0000256" key="6">
    <source>
        <dbReference type="ARBA" id="ARBA00023136"/>
    </source>
</evidence>
<keyword evidence="13" id="KW-1185">Reference proteome</keyword>
<evidence type="ECO:0000256" key="9">
    <source>
        <dbReference type="ARBA" id="ARBA00023180"/>
    </source>
</evidence>
<dbReference type="EMBL" id="AYCK01023743">
    <property type="status" value="NOT_ANNOTATED_CDS"/>
    <property type="molecule type" value="Genomic_DNA"/>
</dbReference>
<dbReference type="GO" id="GO:0009897">
    <property type="term" value="C:external side of plasma membrane"/>
    <property type="evidence" value="ECO:0007669"/>
    <property type="project" value="TreeGrafter"/>
</dbReference>
<dbReference type="InterPro" id="IPR051713">
    <property type="entry name" value="T-cell_Activation_Regulation"/>
</dbReference>
<dbReference type="EMBL" id="AYCK01023741">
    <property type="status" value="NOT_ANNOTATED_CDS"/>
    <property type="molecule type" value="Genomic_DNA"/>
</dbReference>
<dbReference type="STRING" id="48698.ENSPFOP00000014166"/>
<dbReference type="Gene3D" id="2.60.40.10">
    <property type="entry name" value="Immunoglobulins"/>
    <property type="match status" value="3"/>
</dbReference>
<dbReference type="Proteomes" id="UP000028760">
    <property type="component" value="Unassembled WGS sequence"/>
</dbReference>
<dbReference type="InterPro" id="IPR013106">
    <property type="entry name" value="Ig_V-set"/>
</dbReference>
<dbReference type="GO" id="GO:0031295">
    <property type="term" value="P:T cell costimulation"/>
    <property type="evidence" value="ECO:0007669"/>
    <property type="project" value="TreeGrafter"/>
</dbReference>
<keyword evidence="7" id="KW-1015">Disulfide bond</keyword>
<dbReference type="SMART" id="SM00409">
    <property type="entry name" value="IG"/>
    <property type="match status" value="3"/>
</dbReference>
<evidence type="ECO:0000256" key="5">
    <source>
        <dbReference type="ARBA" id="ARBA00022989"/>
    </source>
</evidence>
<evidence type="ECO:0000256" key="4">
    <source>
        <dbReference type="ARBA" id="ARBA00022729"/>
    </source>
</evidence>
<dbReference type="InterPro" id="IPR007110">
    <property type="entry name" value="Ig-like_dom"/>
</dbReference>
<dbReference type="SMART" id="SM00406">
    <property type="entry name" value="IGv"/>
    <property type="match status" value="2"/>
</dbReference>
<evidence type="ECO:0000256" key="1">
    <source>
        <dbReference type="ARBA" id="ARBA00004251"/>
    </source>
</evidence>
<dbReference type="PROSITE" id="PS50835">
    <property type="entry name" value="IG_LIKE"/>
    <property type="match status" value="2"/>
</dbReference>
<feature type="domain" description="Ig-like" evidence="11">
    <location>
        <begin position="218"/>
        <end position="338"/>
    </location>
</feature>
<evidence type="ECO:0000259" key="11">
    <source>
        <dbReference type="PROSITE" id="PS50835"/>
    </source>
</evidence>
<reference evidence="13" key="1">
    <citation type="submission" date="2013-10" db="EMBL/GenBank/DDBJ databases">
        <authorList>
            <person name="Schartl M."/>
            <person name="Warren W."/>
        </authorList>
    </citation>
    <scope>NUCLEOTIDE SEQUENCE [LARGE SCALE GENOMIC DNA]</scope>
    <source>
        <strain evidence="13">female</strain>
    </source>
</reference>
<keyword evidence="10" id="KW-0393">Immunoglobulin domain</keyword>
<keyword evidence="9" id="KW-0325">Glycoprotein</keyword>
<protein>
    <recommendedName>
        <fullName evidence="11">Ig-like domain-containing protein</fullName>
    </recommendedName>
</protein>
<evidence type="ECO:0000256" key="7">
    <source>
        <dbReference type="ARBA" id="ARBA00023157"/>
    </source>
</evidence>
<dbReference type="GO" id="GO:0071222">
    <property type="term" value="P:cellular response to lipopolysaccharide"/>
    <property type="evidence" value="ECO:0007669"/>
    <property type="project" value="TreeGrafter"/>
</dbReference>
<dbReference type="GO" id="GO:0042130">
    <property type="term" value="P:negative regulation of T cell proliferation"/>
    <property type="evidence" value="ECO:0007669"/>
    <property type="project" value="TreeGrafter"/>
</dbReference>
<organism evidence="12 13">
    <name type="scientific">Poecilia formosa</name>
    <name type="common">Amazon molly</name>
    <name type="synonym">Limia formosa</name>
    <dbReference type="NCBI Taxonomy" id="48698"/>
    <lineage>
        <taxon>Eukaryota</taxon>
        <taxon>Metazoa</taxon>
        <taxon>Chordata</taxon>
        <taxon>Craniata</taxon>
        <taxon>Vertebrata</taxon>
        <taxon>Euteleostomi</taxon>
        <taxon>Actinopterygii</taxon>
        <taxon>Neopterygii</taxon>
        <taxon>Teleostei</taxon>
        <taxon>Neoteleostei</taxon>
        <taxon>Acanthomorphata</taxon>
        <taxon>Ovalentaria</taxon>
        <taxon>Atherinomorphae</taxon>
        <taxon>Cyprinodontiformes</taxon>
        <taxon>Poeciliidae</taxon>
        <taxon>Poeciliinae</taxon>
        <taxon>Poecilia</taxon>
    </lineage>
</organism>
<dbReference type="Ensembl" id="ENSPFOT00000014186.1">
    <property type="protein sequence ID" value="ENSPFOP00000014166.1"/>
    <property type="gene ID" value="ENSPFOG00000014154.1"/>
</dbReference>
<accession>A0A087Y813</accession>
<keyword evidence="5" id="KW-1133">Transmembrane helix</keyword>
<keyword evidence="3" id="KW-0812">Transmembrane</keyword>
<dbReference type="InterPro" id="IPR013783">
    <property type="entry name" value="Ig-like_fold"/>
</dbReference>
<keyword evidence="2" id="KW-1003">Cell membrane</keyword>
<dbReference type="GO" id="GO:0007166">
    <property type="term" value="P:cell surface receptor signaling pathway"/>
    <property type="evidence" value="ECO:0007669"/>
    <property type="project" value="TreeGrafter"/>
</dbReference>